<reference evidence="3 4" key="1">
    <citation type="submission" date="2012-01" db="EMBL/GenBank/DDBJ databases">
        <title>Improved High-Quality Draft sequence of Saccharomonospora xinjiangensis XJ-54.</title>
        <authorList>
            <consortium name="US DOE Joint Genome Institute"/>
            <person name="Lucas S."/>
            <person name="Han J."/>
            <person name="Lapidus A."/>
            <person name="Cheng J.-F."/>
            <person name="Goodwin L."/>
            <person name="Pitluck S."/>
            <person name="Peters L."/>
            <person name="Mikhailova N."/>
            <person name="Teshima H."/>
            <person name="Detter J.C."/>
            <person name="Han C."/>
            <person name="Tapia R."/>
            <person name="Land M."/>
            <person name="Hauser L."/>
            <person name="Kyrpides N."/>
            <person name="Ivanova N."/>
            <person name="Pagani I."/>
            <person name="Brambilla E.-M."/>
            <person name="Klenk H.-P."/>
            <person name="Woyke T."/>
        </authorList>
    </citation>
    <scope>NUCLEOTIDE SEQUENCE [LARGE SCALE GENOMIC DNA]</scope>
    <source>
        <strain evidence="3 4">XJ-54</strain>
    </source>
</reference>
<feature type="compositionally biased region" description="Polar residues" evidence="1">
    <location>
        <begin position="219"/>
        <end position="237"/>
    </location>
</feature>
<name>I0UZI1_9PSEU</name>
<feature type="region of interest" description="Disordered" evidence="1">
    <location>
        <begin position="92"/>
        <end position="237"/>
    </location>
</feature>
<keyword evidence="2" id="KW-0812">Transmembrane</keyword>
<evidence type="ECO:0000313" key="3">
    <source>
        <dbReference type="EMBL" id="EID53284.1"/>
    </source>
</evidence>
<sequence length="237" mass="23269">MTTSPGQPPRDEVAPPREFAGRLHRTGYLALAASGLALCTAFAAVAQIIQPVTSDQQTTQTGRSTGGGGPTQLVPGEAVPADTTVVIDGVAVTGELPTSSSTPTTIVTTDENGNRHTSVHTPSDPPTRSSSGNGGGDDDGSGREPTNQPGPQPSDPPKTSTPPSSSPSETPSSSQSPTTSTDDGPGDGEGDGGGGGASPSGTAAPTSMTTSDGADVTSEPRSTSSSLEQTGTATTTP</sequence>
<dbReference type="Proteomes" id="UP000004691">
    <property type="component" value="Unassembled WGS sequence"/>
</dbReference>
<feature type="transmembrane region" description="Helical" evidence="2">
    <location>
        <begin position="27"/>
        <end position="49"/>
    </location>
</feature>
<evidence type="ECO:0000256" key="1">
    <source>
        <dbReference type="SAM" id="MobiDB-lite"/>
    </source>
</evidence>
<gene>
    <name evidence="3" type="ORF">SacxiDRAFT_1023</name>
</gene>
<keyword evidence="2" id="KW-0472">Membrane</keyword>
<proteinExistence type="predicted"/>
<feature type="compositionally biased region" description="Low complexity" evidence="1">
    <location>
        <begin position="199"/>
        <end position="211"/>
    </location>
</feature>
<feature type="compositionally biased region" description="Low complexity" evidence="1">
    <location>
        <begin position="161"/>
        <end position="183"/>
    </location>
</feature>
<keyword evidence="4" id="KW-1185">Reference proteome</keyword>
<organism evidence="3 4">
    <name type="scientific">Saccharomonospora xinjiangensis XJ-54</name>
    <dbReference type="NCBI Taxonomy" id="882086"/>
    <lineage>
        <taxon>Bacteria</taxon>
        <taxon>Bacillati</taxon>
        <taxon>Actinomycetota</taxon>
        <taxon>Actinomycetes</taxon>
        <taxon>Pseudonocardiales</taxon>
        <taxon>Pseudonocardiaceae</taxon>
        <taxon>Saccharomonospora</taxon>
    </lineage>
</organism>
<evidence type="ECO:0000313" key="4">
    <source>
        <dbReference type="Proteomes" id="UP000004691"/>
    </source>
</evidence>
<dbReference type="eggNOG" id="ENOG503287P">
    <property type="taxonomic scope" value="Bacteria"/>
</dbReference>
<feature type="region of interest" description="Disordered" evidence="1">
    <location>
        <begin position="53"/>
        <end position="77"/>
    </location>
</feature>
<evidence type="ECO:0000256" key="2">
    <source>
        <dbReference type="SAM" id="Phobius"/>
    </source>
</evidence>
<protein>
    <submittedName>
        <fullName evidence="3">Uncharacterized protein</fullName>
    </submittedName>
</protein>
<feature type="compositionally biased region" description="Pro residues" evidence="1">
    <location>
        <begin position="148"/>
        <end position="160"/>
    </location>
</feature>
<feature type="compositionally biased region" description="Low complexity" evidence="1">
    <location>
        <begin position="97"/>
        <end position="109"/>
    </location>
</feature>
<dbReference type="STRING" id="882086.SacxiDRAFT_1023"/>
<accession>I0UZI1</accession>
<dbReference type="AlphaFoldDB" id="I0UZI1"/>
<keyword evidence="2" id="KW-1133">Transmembrane helix</keyword>
<dbReference type="RefSeq" id="WP_006237401.1">
    <property type="nucleotide sequence ID" value="NZ_JH636049.1"/>
</dbReference>
<dbReference type="HOGENOM" id="CLU_1102181_0_0_11"/>
<dbReference type="EMBL" id="JH636049">
    <property type="protein sequence ID" value="EID53284.1"/>
    <property type="molecule type" value="Genomic_DNA"/>
</dbReference>